<dbReference type="GO" id="GO:0005739">
    <property type="term" value="C:mitochondrion"/>
    <property type="evidence" value="ECO:0007669"/>
    <property type="project" value="TreeGrafter"/>
</dbReference>
<dbReference type="InterPro" id="IPR036400">
    <property type="entry name" value="Cyt_B5-like_heme/steroid_sf"/>
</dbReference>
<dbReference type="AlphaFoldDB" id="A0A183G3D4"/>
<dbReference type="Pfam" id="PF01144">
    <property type="entry name" value="CoA_trans"/>
    <property type="match status" value="1"/>
</dbReference>
<dbReference type="PANTHER" id="PTHR13707:SF23">
    <property type="entry name" value="SUCCINYL-COA:3-KETOACID-COENZYME A TRANSFERASE"/>
    <property type="match status" value="1"/>
</dbReference>
<dbReference type="InterPro" id="IPR037171">
    <property type="entry name" value="NagB/RpiA_transferase-like"/>
</dbReference>
<dbReference type="Gene3D" id="3.40.1080.10">
    <property type="entry name" value="Glutaconate Coenzyme A-transferase"/>
    <property type="match status" value="1"/>
</dbReference>
<dbReference type="OrthoDB" id="1933379at2759"/>
<reference evidence="3" key="2">
    <citation type="submission" date="2019-09" db="UniProtKB">
        <authorList>
            <consortium name="WormBaseParasite"/>
        </authorList>
    </citation>
    <scope>IDENTIFICATION</scope>
</reference>
<dbReference type="Proteomes" id="UP000050761">
    <property type="component" value="Unassembled WGS sequence"/>
</dbReference>
<protein>
    <submittedName>
        <fullName evidence="3">CHRD domain-containing protein</fullName>
    </submittedName>
</protein>
<name>A0A183G3D4_HELPZ</name>
<accession>A0A183G3D4</accession>
<accession>A0A3P8BBU8</accession>
<dbReference type="GO" id="GO:0008260">
    <property type="term" value="F:succinyl-CoA:3-oxo-acid CoA-transferase activity"/>
    <property type="evidence" value="ECO:0007669"/>
    <property type="project" value="TreeGrafter"/>
</dbReference>
<reference evidence="1 2" key="1">
    <citation type="submission" date="2018-11" db="EMBL/GenBank/DDBJ databases">
        <authorList>
            <consortium name="Pathogen Informatics"/>
        </authorList>
    </citation>
    <scope>NUCLEOTIDE SEQUENCE [LARGE SCALE GENOMIC DNA]</scope>
</reference>
<evidence type="ECO:0000313" key="3">
    <source>
        <dbReference type="WBParaSite" id="HPBE_0001591101-mRNA-1"/>
    </source>
</evidence>
<proteinExistence type="predicted"/>
<dbReference type="WBParaSite" id="HPBE_0001591101-mRNA-1">
    <property type="protein sequence ID" value="HPBE_0001591101-mRNA-1"/>
    <property type="gene ID" value="HPBE_0001591101"/>
</dbReference>
<dbReference type="EMBL" id="UZAH01029111">
    <property type="protein sequence ID" value="VDP04315.1"/>
    <property type="molecule type" value="Genomic_DNA"/>
</dbReference>
<dbReference type="PANTHER" id="PTHR13707">
    <property type="entry name" value="KETOACID-COENZYME A TRANSFERASE"/>
    <property type="match status" value="1"/>
</dbReference>
<keyword evidence="2" id="KW-1185">Reference proteome</keyword>
<dbReference type="InterPro" id="IPR004165">
    <property type="entry name" value="CoA_trans_fam_I"/>
</dbReference>
<dbReference type="Gene3D" id="3.10.120.10">
    <property type="entry name" value="Cytochrome b5-like heme/steroid binding domain"/>
    <property type="match status" value="1"/>
</dbReference>
<evidence type="ECO:0000313" key="1">
    <source>
        <dbReference type="EMBL" id="VDP04315.1"/>
    </source>
</evidence>
<evidence type="ECO:0000313" key="2">
    <source>
        <dbReference type="Proteomes" id="UP000050761"/>
    </source>
</evidence>
<sequence>MNLQNVNLGIGTPTLTPNYIPEGIHVHVQSKNGVIGVTVVNLLIFERPYSKKGTEDPDLINAGKERITLLKGTSIFGSDESFAMIRGSHMGITVLGALQVSQCLSQVRRLGDAEYETSCVVDWKQLRPIGVEVNSSSAKQNMTLEELRKYDGVQEDRTLLAPNGAIYDTSRGLNF</sequence>
<dbReference type="SUPFAM" id="SSF100950">
    <property type="entry name" value="NagB/RpiA/CoA transferase-like"/>
    <property type="match status" value="1"/>
</dbReference>
<organism evidence="2 3">
    <name type="scientific">Heligmosomoides polygyrus</name>
    <name type="common">Parasitic roundworm</name>
    <dbReference type="NCBI Taxonomy" id="6339"/>
    <lineage>
        <taxon>Eukaryota</taxon>
        <taxon>Metazoa</taxon>
        <taxon>Ecdysozoa</taxon>
        <taxon>Nematoda</taxon>
        <taxon>Chromadorea</taxon>
        <taxon>Rhabditida</taxon>
        <taxon>Rhabditina</taxon>
        <taxon>Rhabditomorpha</taxon>
        <taxon>Strongyloidea</taxon>
        <taxon>Heligmosomidae</taxon>
        <taxon>Heligmosomoides</taxon>
    </lineage>
</organism>
<gene>
    <name evidence="1" type="ORF">HPBE_LOCUS15910</name>
</gene>